<gene>
    <name evidence="2" type="ORF">QLQ83_07555</name>
</gene>
<feature type="transmembrane region" description="Helical" evidence="1">
    <location>
        <begin position="39"/>
        <end position="61"/>
    </location>
</feature>
<keyword evidence="3" id="KW-1185">Reference proteome</keyword>
<name>A0ABT6V117_9GAMM</name>
<dbReference type="InterPro" id="IPR018723">
    <property type="entry name" value="DUF2254_membrane"/>
</dbReference>
<dbReference type="RefSeq" id="WP_282734900.1">
    <property type="nucleotide sequence ID" value="NZ_JASCQP010000021.1"/>
</dbReference>
<keyword evidence="1" id="KW-0812">Transmembrane</keyword>
<evidence type="ECO:0000313" key="2">
    <source>
        <dbReference type="EMBL" id="MDI5890944.1"/>
    </source>
</evidence>
<dbReference type="Proteomes" id="UP001225957">
    <property type="component" value="Unassembled WGS sequence"/>
</dbReference>
<protein>
    <submittedName>
        <fullName evidence="2">DUF2254 domain-containing protein</fullName>
    </submittedName>
</protein>
<dbReference type="Pfam" id="PF10011">
    <property type="entry name" value="DUF2254"/>
    <property type="match status" value="1"/>
</dbReference>
<keyword evidence="1" id="KW-0472">Membrane</keyword>
<comment type="caution">
    <text evidence="2">The sequence shown here is derived from an EMBL/GenBank/DDBJ whole genome shotgun (WGS) entry which is preliminary data.</text>
</comment>
<proteinExistence type="predicted"/>
<keyword evidence="1" id="KW-1133">Transmembrane helix</keyword>
<organism evidence="2 3">
    <name type="scientific">Halomonas rhizosphaerae</name>
    <dbReference type="NCBI Taxonomy" id="3043296"/>
    <lineage>
        <taxon>Bacteria</taxon>
        <taxon>Pseudomonadati</taxon>
        <taxon>Pseudomonadota</taxon>
        <taxon>Gammaproteobacteria</taxon>
        <taxon>Oceanospirillales</taxon>
        <taxon>Halomonadaceae</taxon>
        <taxon>Halomonas</taxon>
    </lineage>
</organism>
<feature type="transmembrane region" description="Helical" evidence="1">
    <location>
        <begin position="87"/>
        <end position="110"/>
    </location>
</feature>
<evidence type="ECO:0000256" key="1">
    <source>
        <dbReference type="SAM" id="Phobius"/>
    </source>
</evidence>
<feature type="transmembrane region" description="Helical" evidence="1">
    <location>
        <begin position="130"/>
        <end position="152"/>
    </location>
</feature>
<accession>A0ABT6V117</accession>
<evidence type="ECO:0000313" key="3">
    <source>
        <dbReference type="Proteomes" id="UP001225957"/>
    </source>
</evidence>
<dbReference type="EMBL" id="JASCQP010000021">
    <property type="protein sequence ID" value="MDI5890944.1"/>
    <property type="molecule type" value="Genomic_DNA"/>
</dbReference>
<feature type="transmembrane region" description="Helical" evidence="1">
    <location>
        <begin position="164"/>
        <end position="184"/>
    </location>
</feature>
<sequence length="469" mass="52126">MLAGWCYPLCPPSLASPCKDVSMIALLHYPLQVTKAFRQSIAYLPSLLALAYFLVGLLAVVPHEGFISMPGWLDFVRFNDKDTLRTLLSTLIAGMISLVVFSFSMVMSVLSQAGGQFSHKLVFGLVTERHHQWVLGNYLGTILFILMLLMVPENGGSPGTWRSLAAYLGVAMVIHCLGLFVYFIHKASQTVQVNSVVAGLHLATSRSLASLKHRQQSPRYMRMADTIPAAAAASCHRFEIRSRQTGFIQNANFAELAKLAASFDGVIHLNFSPGDFTLADFPLLYVDAPAEPDRACADEVLAHLLYGEGESIEDIHVHGLTQLMEMAVKALSPGINDPGTARLCINQLTDLLRRRLEFAPCNAMVDQHNRVRVTWPVESFESLIYRVFTPILHYGQDDVTIGLSLLKSVKSLSLYAQDSDWRLLQAYADRIIGTLADAAHHRLDRDFISARLNSGEHRLELPDYLDYHE</sequence>
<reference evidence="2 3" key="1">
    <citation type="submission" date="2023-04" db="EMBL/GenBank/DDBJ databases">
        <title>Halomonas strains isolated from rhizosphere soil.</title>
        <authorList>
            <person name="Xu L."/>
            <person name="Sun J.-Q."/>
        </authorList>
    </citation>
    <scope>NUCLEOTIDE SEQUENCE [LARGE SCALE GENOMIC DNA]</scope>
    <source>
        <strain evidence="2 3">LR5S20</strain>
    </source>
</reference>